<feature type="binding site" evidence="12">
    <location>
        <position position="205"/>
    </location>
    <ligand>
        <name>NAD(+)</name>
        <dbReference type="ChEBI" id="CHEBI:57540"/>
    </ligand>
</feature>
<name>A0A2S1LQZ3_9FLAO</name>
<accession>A0A2S1LQZ3</accession>
<comment type="miscellaneous">
    <text evidence="14">The active site is a redox-active disulfide bond.</text>
</comment>
<feature type="domain" description="FAD/NAD(P)-binding" evidence="16">
    <location>
        <begin position="4"/>
        <end position="329"/>
    </location>
</feature>
<dbReference type="PIRSF" id="PIRSF000350">
    <property type="entry name" value="Mercury_reductase_MerA"/>
    <property type="match status" value="1"/>
</dbReference>
<keyword evidence="4 14" id="KW-0285">Flavoprotein</keyword>
<keyword evidence="12" id="KW-0547">Nucleotide-binding</keyword>
<dbReference type="InterPro" id="IPR006258">
    <property type="entry name" value="Lipoamide_DH"/>
</dbReference>
<dbReference type="GO" id="GO:0006103">
    <property type="term" value="P:2-oxoglutarate metabolic process"/>
    <property type="evidence" value="ECO:0007669"/>
    <property type="project" value="TreeGrafter"/>
</dbReference>
<dbReference type="InterPro" id="IPR012999">
    <property type="entry name" value="Pyr_OxRdtase_I_AS"/>
</dbReference>
<dbReference type="InterPro" id="IPR050151">
    <property type="entry name" value="Class-I_Pyr_Nuc-Dis_Oxidored"/>
</dbReference>
<dbReference type="OrthoDB" id="9800167at2"/>
<evidence type="ECO:0000256" key="8">
    <source>
        <dbReference type="ARBA" id="ARBA00023157"/>
    </source>
</evidence>
<dbReference type="Proteomes" id="UP000244677">
    <property type="component" value="Chromosome"/>
</dbReference>
<dbReference type="SUPFAM" id="SSF55424">
    <property type="entry name" value="FAD/NAD-linked reductases, dimerisation (C-terminal) domain"/>
    <property type="match status" value="1"/>
</dbReference>
<comment type="similarity">
    <text evidence="1 14">Belongs to the class-I pyridine nucleotide-disulfide oxidoreductase family.</text>
</comment>
<feature type="binding site" evidence="12">
    <location>
        <begin position="182"/>
        <end position="189"/>
    </location>
    <ligand>
        <name>NAD(+)</name>
        <dbReference type="ChEBI" id="CHEBI:57540"/>
    </ligand>
</feature>
<dbReference type="PANTHER" id="PTHR22912:SF151">
    <property type="entry name" value="DIHYDROLIPOYL DEHYDROGENASE, MITOCHONDRIAL"/>
    <property type="match status" value="1"/>
</dbReference>
<dbReference type="AlphaFoldDB" id="A0A2S1LQZ3"/>
<evidence type="ECO:0000256" key="4">
    <source>
        <dbReference type="ARBA" id="ARBA00022630"/>
    </source>
</evidence>
<evidence type="ECO:0000256" key="11">
    <source>
        <dbReference type="PIRSR" id="PIRSR000350-2"/>
    </source>
</evidence>
<proteinExistence type="inferred from homology"/>
<feature type="domain" description="Pyridine nucleotide-disulphide oxidoreductase dimerisation" evidence="15">
    <location>
        <begin position="348"/>
        <end position="457"/>
    </location>
</feature>
<dbReference type="InterPro" id="IPR023753">
    <property type="entry name" value="FAD/NAD-binding_dom"/>
</dbReference>
<evidence type="ECO:0000256" key="13">
    <source>
        <dbReference type="PIRSR" id="PIRSR000350-4"/>
    </source>
</evidence>
<dbReference type="Gene3D" id="3.30.390.30">
    <property type="match status" value="1"/>
</dbReference>
<evidence type="ECO:0000256" key="5">
    <source>
        <dbReference type="ARBA" id="ARBA00022827"/>
    </source>
</evidence>
<dbReference type="PRINTS" id="PR00368">
    <property type="entry name" value="FADPNR"/>
</dbReference>
<dbReference type="PRINTS" id="PR00411">
    <property type="entry name" value="PNDRDTASEI"/>
</dbReference>
<dbReference type="RefSeq" id="WP_108737620.1">
    <property type="nucleotide sequence ID" value="NZ_CP020919.1"/>
</dbReference>
<evidence type="ECO:0000256" key="9">
    <source>
        <dbReference type="ARBA" id="ARBA00023284"/>
    </source>
</evidence>
<feature type="binding site" evidence="12">
    <location>
        <position position="116"/>
    </location>
    <ligand>
        <name>FAD</name>
        <dbReference type="ChEBI" id="CHEBI:57692"/>
    </ligand>
</feature>
<gene>
    <name evidence="17" type="ORF">FK004_13025</name>
</gene>
<feature type="binding site" evidence="12">
    <location>
        <position position="51"/>
    </location>
    <ligand>
        <name>FAD</name>
        <dbReference type="ChEBI" id="CHEBI:57692"/>
    </ligand>
</feature>
<sequence>MSSFDVVVIGSGPGGYVAAIRCAQLGFTTAIIEKYTALGGTCLNVGCIPSKALLDSSHHYYDAIKHFEEHGIEISGEVKVNLEKMIARKAAVVEQTVGGVNFLMNKNKITVFEGMGAFEDATHITITKNDGSTETIEAKNTIIATGSKPSNLPFIKIDKERIITSTEALQLKEVPKHLIIIGGGVIGLELGQVYLRLGAQVSVVEYLDRIIPGMDAALSKELTKVLKKQGMKFYTSHKVKSVQRNGDAVEVQAENAKDETITLEGDYSLVAVGRRPYTEGLNAEKAGVTITERGQIEVNDHLQTTTANIYAIGDVIKGAMLAHKAEEEGVFVAETLAGQKPHIDYNLIPGVVYTWPEVAAVGKTEEQLKEAGVEYKVGSFPFKALGRARASMDTDGFVKILADKKTDEVLGIHMIGARTADLIAEAVTAMEFKASAEDIARMSHAHPTYAEAVKEAALAATDNRAIHV</sequence>
<dbReference type="Pfam" id="PF02852">
    <property type="entry name" value="Pyr_redox_dim"/>
    <property type="match status" value="1"/>
</dbReference>
<dbReference type="PANTHER" id="PTHR22912">
    <property type="entry name" value="DISULFIDE OXIDOREDUCTASE"/>
    <property type="match status" value="1"/>
</dbReference>
<dbReference type="InterPro" id="IPR036188">
    <property type="entry name" value="FAD/NAD-bd_sf"/>
</dbReference>
<dbReference type="NCBIfam" id="TIGR01350">
    <property type="entry name" value="lipoamide_DH"/>
    <property type="match status" value="1"/>
</dbReference>
<evidence type="ECO:0000256" key="14">
    <source>
        <dbReference type="RuleBase" id="RU003692"/>
    </source>
</evidence>
<evidence type="ECO:0000313" key="18">
    <source>
        <dbReference type="Proteomes" id="UP000244677"/>
    </source>
</evidence>
<reference evidence="17 18" key="1">
    <citation type="submission" date="2017-04" db="EMBL/GenBank/DDBJ databases">
        <title>Complete genome sequence of Flavobacterium kingsejong AJ004.</title>
        <authorList>
            <person name="Lee P.C."/>
        </authorList>
    </citation>
    <scope>NUCLEOTIDE SEQUENCE [LARGE SCALE GENOMIC DNA]</scope>
    <source>
        <strain evidence="17 18">AJ004</strain>
    </source>
</reference>
<dbReference type="FunFam" id="3.30.390.30:FF:000001">
    <property type="entry name" value="Dihydrolipoyl dehydrogenase"/>
    <property type="match status" value="1"/>
</dbReference>
<keyword evidence="6 14" id="KW-0560">Oxidoreductase</keyword>
<dbReference type="KEGG" id="fki:FK004_13025"/>
<feature type="binding site" evidence="12">
    <location>
        <begin position="320"/>
        <end position="323"/>
    </location>
    <ligand>
        <name>FAD</name>
        <dbReference type="ChEBI" id="CHEBI:57692"/>
    </ligand>
</feature>
<dbReference type="PROSITE" id="PS00076">
    <property type="entry name" value="PYRIDINE_REDOX_1"/>
    <property type="match status" value="1"/>
</dbReference>
<dbReference type="FunFam" id="3.50.50.60:FF:000001">
    <property type="entry name" value="Dihydrolipoyl dehydrogenase, mitochondrial"/>
    <property type="match status" value="1"/>
</dbReference>
<evidence type="ECO:0000256" key="6">
    <source>
        <dbReference type="ARBA" id="ARBA00023002"/>
    </source>
</evidence>
<feature type="disulfide bond" description="Redox-active" evidence="13">
    <location>
        <begin position="42"/>
        <end position="47"/>
    </location>
</feature>
<dbReference type="InterPro" id="IPR004099">
    <property type="entry name" value="Pyr_nucl-diS_OxRdtase_dimer"/>
</dbReference>
<evidence type="ECO:0000259" key="16">
    <source>
        <dbReference type="Pfam" id="PF07992"/>
    </source>
</evidence>
<evidence type="ECO:0000256" key="12">
    <source>
        <dbReference type="PIRSR" id="PIRSR000350-3"/>
    </source>
</evidence>
<feature type="active site" description="Proton acceptor" evidence="11">
    <location>
        <position position="446"/>
    </location>
</feature>
<dbReference type="InterPro" id="IPR016156">
    <property type="entry name" value="FAD/NAD-linked_Rdtase_dimer_sf"/>
</dbReference>
<evidence type="ECO:0000313" key="17">
    <source>
        <dbReference type="EMBL" id="AWG26082.1"/>
    </source>
</evidence>
<organism evidence="17 18">
    <name type="scientific">Flavobacterium kingsejongi</name>
    <dbReference type="NCBI Taxonomy" id="1678728"/>
    <lineage>
        <taxon>Bacteria</taxon>
        <taxon>Pseudomonadati</taxon>
        <taxon>Bacteroidota</taxon>
        <taxon>Flavobacteriia</taxon>
        <taxon>Flavobacteriales</taxon>
        <taxon>Flavobacteriaceae</taxon>
        <taxon>Flavobacterium</taxon>
    </lineage>
</organism>
<dbReference type="GO" id="GO:0005737">
    <property type="term" value="C:cytoplasm"/>
    <property type="evidence" value="ECO:0007669"/>
    <property type="project" value="UniProtKB-ARBA"/>
</dbReference>
<evidence type="ECO:0000256" key="2">
    <source>
        <dbReference type="ARBA" id="ARBA00012608"/>
    </source>
</evidence>
<dbReference type="Gene3D" id="3.50.50.60">
    <property type="entry name" value="FAD/NAD(P)-binding domain"/>
    <property type="match status" value="2"/>
</dbReference>
<comment type="cofactor">
    <cofactor evidence="12 14">
        <name>FAD</name>
        <dbReference type="ChEBI" id="CHEBI:57692"/>
    </cofactor>
    <text evidence="12 14">Binds 1 FAD per subunit.</text>
</comment>
<dbReference type="Pfam" id="PF07992">
    <property type="entry name" value="Pyr_redox_2"/>
    <property type="match status" value="1"/>
</dbReference>
<dbReference type="PROSITE" id="PS50890">
    <property type="entry name" value="PUA"/>
    <property type="match status" value="1"/>
</dbReference>
<feature type="binding site" evidence="12">
    <location>
        <position position="314"/>
    </location>
    <ligand>
        <name>FAD</name>
        <dbReference type="ChEBI" id="CHEBI:57692"/>
    </ligand>
</feature>
<evidence type="ECO:0000256" key="7">
    <source>
        <dbReference type="ARBA" id="ARBA00023027"/>
    </source>
</evidence>
<keyword evidence="5 12" id="KW-0274">FAD</keyword>
<feature type="binding site" evidence="12">
    <location>
        <position position="273"/>
    </location>
    <ligand>
        <name>NAD(+)</name>
        <dbReference type="ChEBI" id="CHEBI:57540"/>
    </ligand>
</feature>
<protein>
    <recommendedName>
        <fullName evidence="3 14">Dihydrolipoyl dehydrogenase</fullName>
        <ecNumber evidence="2 14">1.8.1.4</ecNumber>
    </recommendedName>
</protein>
<dbReference type="GO" id="GO:0050660">
    <property type="term" value="F:flavin adenine dinucleotide binding"/>
    <property type="evidence" value="ECO:0007669"/>
    <property type="project" value="InterPro"/>
</dbReference>
<evidence type="ECO:0000256" key="1">
    <source>
        <dbReference type="ARBA" id="ARBA00007532"/>
    </source>
</evidence>
<keyword evidence="8" id="KW-1015">Disulfide bond</keyword>
<keyword evidence="18" id="KW-1185">Reference proteome</keyword>
<dbReference type="InterPro" id="IPR001100">
    <property type="entry name" value="Pyr_nuc-diS_OxRdtase"/>
</dbReference>
<keyword evidence="9 14" id="KW-0676">Redox-active center</keyword>
<dbReference type="EMBL" id="CP020919">
    <property type="protein sequence ID" value="AWG26082.1"/>
    <property type="molecule type" value="Genomic_DNA"/>
</dbReference>
<keyword evidence="7 12" id="KW-0520">NAD</keyword>
<dbReference type="GO" id="GO:0004148">
    <property type="term" value="F:dihydrolipoyl dehydrogenase (NADH) activity"/>
    <property type="evidence" value="ECO:0007669"/>
    <property type="project" value="UniProtKB-EC"/>
</dbReference>
<evidence type="ECO:0000256" key="10">
    <source>
        <dbReference type="ARBA" id="ARBA00049187"/>
    </source>
</evidence>
<evidence type="ECO:0000259" key="15">
    <source>
        <dbReference type="Pfam" id="PF02852"/>
    </source>
</evidence>
<comment type="catalytic activity">
    <reaction evidence="10 14">
        <text>N(6)-[(R)-dihydrolipoyl]-L-lysyl-[protein] + NAD(+) = N(6)-[(R)-lipoyl]-L-lysyl-[protein] + NADH + H(+)</text>
        <dbReference type="Rhea" id="RHEA:15045"/>
        <dbReference type="Rhea" id="RHEA-COMP:10474"/>
        <dbReference type="Rhea" id="RHEA-COMP:10475"/>
        <dbReference type="ChEBI" id="CHEBI:15378"/>
        <dbReference type="ChEBI" id="CHEBI:57540"/>
        <dbReference type="ChEBI" id="CHEBI:57945"/>
        <dbReference type="ChEBI" id="CHEBI:83099"/>
        <dbReference type="ChEBI" id="CHEBI:83100"/>
        <dbReference type="EC" id="1.8.1.4"/>
    </reaction>
</comment>
<feature type="binding site" evidence="12">
    <location>
        <begin position="145"/>
        <end position="147"/>
    </location>
    <ligand>
        <name>FAD</name>
        <dbReference type="ChEBI" id="CHEBI:57692"/>
    </ligand>
</feature>
<dbReference type="EC" id="1.8.1.4" evidence="2 14"/>
<evidence type="ECO:0000256" key="3">
    <source>
        <dbReference type="ARBA" id="ARBA00016961"/>
    </source>
</evidence>
<dbReference type="SUPFAM" id="SSF51905">
    <property type="entry name" value="FAD/NAD(P)-binding domain"/>
    <property type="match status" value="1"/>
</dbReference>